<feature type="transmembrane region" description="Helical" evidence="1">
    <location>
        <begin position="209"/>
        <end position="231"/>
    </location>
</feature>
<sequence length="261" mass="28707">MESTYYFIAKAGFVILTVLCLAFVLFGVRHTLLRVGWNARRSNKRTLLVTAALLGWLAFASILALQGVLSNFSATPPRLLLIILPPLIAIVWITFSPSFKAFLAHVPASWLISLQFFRVPVEIFLWLQFMAGLTPVQMTFEGRNWDVLTGLSAPLIAWLCFRGGRNLKGIAVTWNFIGLALLLNIVVTAILSAPTPFRVFMNEPANTLVALFPIVFLPAVLVPLAYALHLFSLRKAYLSSESNVTSEPIPAAAIQPTSPAV</sequence>
<reference evidence="3" key="1">
    <citation type="journal article" date="2019" name="Int. J. Syst. Evol. Microbiol.">
        <title>The Global Catalogue of Microorganisms (GCM) 10K type strain sequencing project: providing services to taxonomists for standard genome sequencing and annotation.</title>
        <authorList>
            <consortium name="The Broad Institute Genomics Platform"/>
            <consortium name="The Broad Institute Genome Sequencing Center for Infectious Disease"/>
            <person name="Wu L."/>
            <person name="Ma J."/>
        </authorList>
    </citation>
    <scope>NUCLEOTIDE SEQUENCE [LARGE SCALE GENOMIC DNA]</scope>
    <source>
        <strain evidence="3">KCTC 23984</strain>
    </source>
</reference>
<keyword evidence="3" id="KW-1185">Reference proteome</keyword>
<protein>
    <submittedName>
        <fullName evidence="2">Uncharacterized protein</fullName>
    </submittedName>
</protein>
<gene>
    <name evidence="2" type="ORF">ACFS7Z_02575</name>
</gene>
<feature type="transmembrane region" description="Helical" evidence="1">
    <location>
        <begin position="6"/>
        <end position="26"/>
    </location>
</feature>
<comment type="caution">
    <text evidence="2">The sequence shown here is derived from an EMBL/GenBank/DDBJ whole genome shotgun (WGS) entry which is preliminary data.</text>
</comment>
<evidence type="ECO:0000313" key="3">
    <source>
        <dbReference type="Proteomes" id="UP001597641"/>
    </source>
</evidence>
<keyword evidence="1" id="KW-0472">Membrane</keyword>
<feature type="transmembrane region" description="Helical" evidence="1">
    <location>
        <begin position="147"/>
        <end position="164"/>
    </location>
</feature>
<accession>A0ABW6BPR3</accession>
<name>A0ABW6BPR3_9BACT</name>
<dbReference type="Proteomes" id="UP001597641">
    <property type="component" value="Unassembled WGS sequence"/>
</dbReference>
<feature type="transmembrane region" description="Helical" evidence="1">
    <location>
        <begin position="75"/>
        <end position="95"/>
    </location>
</feature>
<feature type="transmembrane region" description="Helical" evidence="1">
    <location>
        <begin position="47"/>
        <end position="69"/>
    </location>
</feature>
<proteinExistence type="predicted"/>
<keyword evidence="1" id="KW-0812">Transmembrane</keyword>
<feature type="transmembrane region" description="Helical" evidence="1">
    <location>
        <begin position="102"/>
        <end position="127"/>
    </location>
</feature>
<evidence type="ECO:0000256" key="1">
    <source>
        <dbReference type="SAM" id="Phobius"/>
    </source>
</evidence>
<dbReference type="EMBL" id="JBHUOX010000001">
    <property type="protein sequence ID" value="MFD2999231.1"/>
    <property type="molecule type" value="Genomic_DNA"/>
</dbReference>
<organism evidence="2 3">
    <name type="scientific">Pontibacter toksunensis</name>
    <dbReference type="NCBI Taxonomy" id="1332631"/>
    <lineage>
        <taxon>Bacteria</taxon>
        <taxon>Pseudomonadati</taxon>
        <taxon>Bacteroidota</taxon>
        <taxon>Cytophagia</taxon>
        <taxon>Cytophagales</taxon>
        <taxon>Hymenobacteraceae</taxon>
        <taxon>Pontibacter</taxon>
    </lineage>
</organism>
<evidence type="ECO:0000313" key="2">
    <source>
        <dbReference type="EMBL" id="MFD2999231.1"/>
    </source>
</evidence>
<feature type="transmembrane region" description="Helical" evidence="1">
    <location>
        <begin position="176"/>
        <end position="197"/>
    </location>
</feature>
<keyword evidence="1" id="KW-1133">Transmembrane helix</keyword>
<dbReference type="RefSeq" id="WP_377480417.1">
    <property type="nucleotide sequence ID" value="NZ_JBHUOX010000001.1"/>
</dbReference>